<feature type="compositionally biased region" description="Low complexity" evidence="1">
    <location>
        <begin position="66"/>
        <end position="81"/>
    </location>
</feature>
<feature type="transmembrane region" description="Helical" evidence="2">
    <location>
        <begin position="1033"/>
        <end position="1059"/>
    </location>
</feature>
<evidence type="ECO:0000313" key="4">
    <source>
        <dbReference type="Proteomes" id="UP000186817"/>
    </source>
</evidence>
<accession>A0A1Q9DVT9</accession>
<keyword evidence="2" id="KW-1133">Transmembrane helix</keyword>
<feature type="compositionally biased region" description="Basic and acidic residues" evidence="1">
    <location>
        <begin position="86"/>
        <end position="102"/>
    </location>
</feature>
<dbReference type="OMA" id="KERNAWI"/>
<reference evidence="3 4" key="1">
    <citation type="submission" date="2016-02" db="EMBL/GenBank/DDBJ databases">
        <title>Genome analysis of coral dinoflagellate symbionts highlights evolutionary adaptations to a symbiotic lifestyle.</title>
        <authorList>
            <person name="Aranda M."/>
            <person name="Li Y."/>
            <person name="Liew Y.J."/>
            <person name="Baumgarten S."/>
            <person name="Simakov O."/>
            <person name="Wilson M."/>
            <person name="Piel J."/>
            <person name="Ashoor H."/>
            <person name="Bougouffa S."/>
            <person name="Bajic V.B."/>
            <person name="Ryu T."/>
            <person name="Ravasi T."/>
            <person name="Bayer T."/>
            <person name="Micklem G."/>
            <person name="Kim H."/>
            <person name="Bhak J."/>
            <person name="Lajeunesse T.C."/>
            <person name="Voolstra C.R."/>
        </authorList>
    </citation>
    <scope>NUCLEOTIDE SEQUENCE [LARGE SCALE GENOMIC DNA]</scope>
    <source>
        <strain evidence="3 4">CCMP2467</strain>
    </source>
</reference>
<comment type="caution">
    <text evidence="3">The sequence shown here is derived from an EMBL/GenBank/DDBJ whole genome shotgun (WGS) entry which is preliminary data.</text>
</comment>
<protein>
    <submittedName>
        <fullName evidence="3">Uncharacterized protein</fullName>
    </submittedName>
</protein>
<keyword evidence="2" id="KW-0812">Transmembrane</keyword>
<gene>
    <name evidence="3" type="ORF">AK812_SmicGene18187</name>
</gene>
<dbReference type="PANTHER" id="PTHR11319">
    <property type="entry name" value="G PROTEIN-COUPLED RECEPTOR-RELATED"/>
    <property type="match status" value="1"/>
</dbReference>
<keyword evidence="2" id="KW-0472">Membrane</keyword>
<organism evidence="3 4">
    <name type="scientific">Symbiodinium microadriaticum</name>
    <name type="common">Dinoflagellate</name>
    <name type="synonym">Zooxanthella microadriatica</name>
    <dbReference type="NCBI Taxonomy" id="2951"/>
    <lineage>
        <taxon>Eukaryota</taxon>
        <taxon>Sar</taxon>
        <taxon>Alveolata</taxon>
        <taxon>Dinophyceae</taxon>
        <taxon>Suessiales</taxon>
        <taxon>Symbiodiniaceae</taxon>
        <taxon>Symbiodinium</taxon>
    </lineage>
</organism>
<dbReference type="PANTHER" id="PTHR11319:SF35">
    <property type="entry name" value="OUTER MEMBRANE PROTEIN PMPC-RELATED"/>
    <property type="match status" value="1"/>
</dbReference>
<feature type="transmembrane region" description="Helical" evidence="2">
    <location>
        <begin position="962"/>
        <end position="982"/>
    </location>
</feature>
<keyword evidence="4" id="KW-1185">Reference proteome</keyword>
<evidence type="ECO:0000313" key="3">
    <source>
        <dbReference type="EMBL" id="OLP99282.1"/>
    </source>
</evidence>
<proteinExistence type="predicted"/>
<feature type="transmembrane region" description="Helical" evidence="2">
    <location>
        <begin position="1144"/>
        <end position="1161"/>
    </location>
</feature>
<dbReference type="EMBL" id="LSRX01000368">
    <property type="protein sequence ID" value="OLP99282.1"/>
    <property type="molecule type" value="Genomic_DNA"/>
</dbReference>
<sequence>MGVDPFKGCESELGAFRPGQGGEAPASVASLLGILGLSELSATEGLWPPPITRVIMVSTEVITRRPFSPRSAPASPRTPLSQAKAEATEESRPSTPSKKERNAWINSDKGPDSSPLLSAVLGLAFLAGFSENARFRGWVSQGVVLVFAVPLQLNRTKPSKRQCQAPRAAALPEGSSRKPPGTRKCSELLRLMRPGSLMAMLASLSRLCLFCFATLVGRSERLGIADPADPELTPSDFPDSCEGRVTLSDQYQVPATHIVKASRSCVIHAERGTMLMLSGPLHFLGDVRLTGSLQVVAQEDMASDSCFVVKGSLMLEMDFLRMRGCRSSGPGGALRTLGDLTVMGGKLQFDDCHAFQGGAIFVEGKTQISGGEAAFTNCTASMSVRGSSTNKAKFFSHKHRARFHQQQHCGGGLAVNGSLLLQGARMTFERCSAEEFGGALCVIGGFDQQGGSVNLNTCTSGRAAGGVYVNGSFYEQSGAMYFNNCTSGEQGGGMFLGCTQAGSNPCRINQSRLAFHSCSSVFGGGLSLSGALDLMHSNASFENCRATYRGGGLQIANGSAVAAQVASLEFKQCAAGAYGGGMHAREAQMSLDKSNVTFVECTAGREGGGFENLDVRLTHSCGTMSFHFCKAYAGAAFSSSWGAELADVNVEMCTGIGDEVTSSVGNVSIQRLTFVYDGPSAGYEPYLSAPNVSISEVNCTATHQCVVLATTLRIPSMLCPPGRELEDHIGPDLAEYGCILCEPGYFQPLPWRNPHCLPCPREAQACDAVSVTMQTGYMLDVPNLSSIIDFSELESVNQTYFCPNAASCPGGRLAYQNQTAMCSPGTTGQGCEYFTPGYAPGDYDNPCGKFRCPTAPSVWVMAASYLLGKDVFVFVLASSSVLGARAGRKESAVLVNQLMAFGILASRCLAALMQAEVFAGQAVFARDVLHACGMVVDAATGQAASATPVWCFVKAIYDDSGLTGFFVFLALANVPALLLVCVFGCAKGFWLSVIVGSNCFLPAFCGRLSALLISFRPTQAADVPRFYYNAIDSSQQCVMVLATVMVLTICFSATIWLFLRATHSDQDPRSLQVLYLAAPYKPTYAAWEVERLLRKMTFSVICTAFPVTMHPMPQIALLACISIVSAALYLELQPYSLTKFNEMETGLLLAASMMAVLTLLSCHPSPDWGTDLPDVQYAAGVAAVSIGTGCTAFMAVLIGAAFISEREKE</sequence>
<evidence type="ECO:0000256" key="2">
    <source>
        <dbReference type="SAM" id="Phobius"/>
    </source>
</evidence>
<dbReference type="OrthoDB" id="417899at2759"/>
<feature type="transmembrane region" description="Helical" evidence="2">
    <location>
        <begin position="1181"/>
        <end position="1203"/>
    </location>
</feature>
<dbReference type="Proteomes" id="UP000186817">
    <property type="component" value="Unassembled WGS sequence"/>
</dbReference>
<feature type="region of interest" description="Disordered" evidence="1">
    <location>
        <begin position="66"/>
        <end position="108"/>
    </location>
</feature>
<feature type="transmembrane region" description="Helical" evidence="2">
    <location>
        <begin position="1115"/>
        <end position="1132"/>
    </location>
</feature>
<name>A0A1Q9DVT9_SYMMI</name>
<feature type="region of interest" description="Disordered" evidence="1">
    <location>
        <begin position="158"/>
        <end position="182"/>
    </location>
</feature>
<dbReference type="AlphaFoldDB" id="A0A1Q9DVT9"/>
<evidence type="ECO:0000256" key="1">
    <source>
        <dbReference type="SAM" id="MobiDB-lite"/>
    </source>
</evidence>